<reference evidence="1 2" key="1">
    <citation type="submission" date="2023-03" db="EMBL/GenBank/DDBJ databases">
        <title>Bacillus Genome Sequencing.</title>
        <authorList>
            <person name="Dunlap C."/>
        </authorList>
    </citation>
    <scope>NUCLEOTIDE SEQUENCE [LARGE SCALE GENOMIC DNA]</scope>
    <source>
        <strain evidence="1 2">B-4107</strain>
    </source>
</reference>
<protein>
    <submittedName>
        <fullName evidence="1">Uncharacterized protein</fullName>
    </submittedName>
</protein>
<comment type="caution">
    <text evidence="1">The sequence shown here is derived from an EMBL/GenBank/DDBJ whole genome shotgun (WGS) entry which is preliminary data.</text>
</comment>
<evidence type="ECO:0000313" key="1">
    <source>
        <dbReference type="EMBL" id="MED4128601.1"/>
    </source>
</evidence>
<name>A0ABU6NK69_9BACI</name>
<evidence type="ECO:0000313" key="2">
    <source>
        <dbReference type="Proteomes" id="UP001341820"/>
    </source>
</evidence>
<proteinExistence type="predicted"/>
<organism evidence="1 2">
    <name type="scientific">Shouchella miscanthi</name>
    <dbReference type="NCBI Taxonomy" id="2598861"/>
    <lineage>
        <taxon>Bacteria</taxon>
        <taxon>Bacillati</taxon>
        <taxon>Bacillota</taxon>
        <taxon>Bacilli</taxon>
        <taxon>Bacillales</taxon>
        <taxon>Bacillaceae</taxon>
        <taxon>Shouchella</taxon>
    </lineage>
</organism>
<accession>A0ABU6NK69</accession>
<dbReference type="EMBL" id="JAROAS010000021">
    <property type="protein sequence ID" value="MED4128601.1"/>
    <property type="molecule type" value="Genomic_DNA"/>
</dbReference>
<dbReference type="RefSeq" id="WP_328237383.1">
    <property type="nucleotide sequence ID" value="NZ_JAROAS010000021.1"/>
</dbReference>
<gene>
    <name evidence="1" type="ORF">P5F74_10690</name>
</gene>
<dbReference type="Proteomes" id="UP001341820">
    <property type="component" value="Unassembled WGS sequence"/>
</dbReference>
<sequence length="221" mass="25354">MSELITFQELYQTRFNDRVTSSLAFSINESYRLLEEFVEKNPILQIKTARKAHGHLRNSIVEIILKREIINRKLPIHYKEEVISNNGYSYLLMEFQDIVMTVHKTRTGVSVPRPAKNRISRSYQNRQLSLFEEPPVIELKTLPYYVMLTHGGKELSKPDYIKIGAVNPGAKSWVDDPIDITNKMASISPLSKEEDDEIELDFNSAVKQMLNKGVLSNGGIK</sequence>
<keyword evidence="2" id="KW-1185">Reference proteome</keyword>